<sequence>MTTPPDVDVERALVVTAHPDDVDFGTAGTVSAWTGAGIAVTYCVCTAGDSGAFEGVPRGEVARLRQDEQRAAAAAVGVSDVRFLDHRDGRVVADLGLRRDIARVIRQVRPQLVVSHSPEIAWEHLVVSHPDHRAVGEAALAAVYPDARNEYAHPELLDEGLAPWTVPALWLSGSPEQRINRAVDITDHFEAKLAALAAHRSQTAHLDDLRDTMRQHLERNAQRHGLAAGRLAEVFHAVDTS</sequence>
<evidence type="ECO:0000256" key="1">
    <source>
        <dbReference type="ARBA" id="ARBA00022833"/>
    </source>
</evidence>
<keyword evidence="1" id="KW-0862">Zinc</keyword>
<accession>A0ABV4CUU7</accession>
<dbReference type="InterPro" id="IPR003737">
    <property type="entry name" value="GlcNAc_PI_deacetylase-related"/>
</dbReference>
<evidence type="ECO:0000313" key="3">
    <source>
        <dbReference type="Proteomes" id="UP001564626"/>
    </source>
</evidence>
<organism evidence="2 3">
    <name type="scientific">Saccharopolyspora cebuensis</name>
    <dbReference type="NCBI Taxonomy" id="418759"/>
    <lineage>
        <taxon>Bacteria</taxon>
        <taxon>Bacillati</taxon>
        <taxon>Actinomycetota</taxon>
        <taxon>Actinomycetes</taxon>
        <taxon>Pseudonocardiales</taxon>
        <taxon>Pseudonocardiaceae</taxon>
        <taxon>Saccharopolyspora</taxon>
    </lineage>
</organism>
<dbReference type="PANTHER" id="PTHR12993:SF28">
    <property type="entry name" value="LMBE FAMILY PROTEIN"/>
    <property type="match status" value="1"/>
</dbReference>
<dbReference type="Pfam" id="PF02585">
    <property type="entry name" value="PIG-L"/>
    <property type="match status" value="1"/>
</dbReference>
<dbReference type="RefSeq" id="WP_345357926.1">
    <property type="nucleotide sequence ID" value="NZ_BAABII010000003.1"/>
</dbReference>
<protein>
    <submittedName>
        <fullName evidence="2">PIG-L deacetylase family protein</fullName>
    </submittedName>
</protein>
<name>A0ABV4CUU7_9PSEU</name>
<dbReference type="PANTHER" id="PTHR12993">
    <property type="entry name" value="N-ACETYLGLUCOSAMINYL-PHOSPHATIDYLINOSITOL DE-N-ACETYLASE-RELATED"/>
    <property type="match status" value="1"/>
</dbReference>
<gene>
    <name evidence="2" type="ORF">AB8O55_27610</name>
</gene>
<dbReference type="EMBL" id="JBGEHV010000081">
    <property type="protein sequence ID" value="MEY8043194.1"/>
    <property type="molecule type" value="Genomic_DNA"/>
</dbReference>
<dbReference type="Proteomes" id="UP001564626">
    <property type="component" value="Unassembled WGS sequence"/>
</dbReference>
<proteinExistence type="predicted"/>
<dbReference type="SUPFAM" id="SSF102588">
    <property type="entry name" value="LmbE-like"/>
    <property type="match status" value="1"/>
</dbReference>
<dbReference type="InterPro" id="IPR024078">
    <property type="entry name" value="LmbE-like_dom_sf"/>
</dbReference>
<reference evidence="2 3" key="1">
    <citation type="submission" date="2024-08" db="EMBL/GenBank/DDBJ databases">
        <title>Genome mining of Saccharopolyspora cebuensis PGLac3 from Nigerian medicinal plant.</title>
        <authorList>
            <person name="Ezeobiora C.E."/>
            <person name="Igbokwe N.H."/>
            <person name="Amin D.H."/>
            <person name="Mendie U.E."/>
        </authorList>
    </citation>
    <scope>NUCLEOTIDE SEQUENCE [LARGE SCALE GENOMIC DNA]</scope>
    <source>
        <strain evidence="2 3">PGLac3</strain>
    </source>
</reference>
<evidence type="ECO:0000313" key="2">
    <source>
        <dbReference type="EMBL" id="MEY8043194.1"/>
    </source>
</evidence>
<comment type="caution">
    <text evidence="2">The sequence shown here is derived from an EMBL/GenBank/DDBJ whole genome shotgun (WGS) entry which is preliminary data.</text>
</comment>
<dbReference type="Gene3D" id="3.40.50.10320">
    <property type="entry name" value="LmbE-like"/>
    <property type="match status" value="1"/>
</dbReference>
<keyword evidence="3" id="KW-1185">Reference proteome</keyword>